<proteinExistence type="predicted"/>
<evidence type="ECO:0000259" key="1">
    <source>
        <dbReference type="Pfam" id="PF04773"/>
    </source>
</evidence>
<dbReference type="Gene3D" id="2.60.120.1440">
    <property type="match status" value="1"/>
</dbReference>
<evidence type="ECO:0000313" key="3">
    <source>
        <dbReference type="Proteomes" id="UP000244013"/>
    </source>
</evidence>
<dbReference type="Pfam" id="PF04773">
    <property type="entry name" value="FecR"/>
    <property type="match status" value="1"/>
</dbReference>
<protein>
    <submittedName>
        <fullName evidence="2">FecR family protein</fullName>
    </submittedName>
</protein>
<dbReference type="Proteomes" id="UP000244013">
    <property type="component" value="Unassembled WGS sequence"/>
</dbReference>
<feature type="domain" description="FecR protein" evidence="1">
    <location>
        <begin position="125"/>
        <end position="214"/>
    </location>
</feature>
<dbReference type="AlphaFoldDB" id="A0A2T5U9K4"/>
<comment type="caution">
    <text evidence="2">The sequence shown here is derived from an EMBL/GenBank/DDBJ whole genome shotgun (WGS) entry which is preliminary data.</text>
</comment>
<accession>A0A2T5U9K4</accession>
<dbReference type="InterPro" id="IPR006860">
    <property type="entry name" value="FecR"/>
</dbReference>
<dbReference type="PANTHER" id="PTHR30273">
    <property type="entry name" value="PERIPLASMIC SIGNAL SENSOR AND SIGMA FACTOR ACTIVATOR FECR-RELATED"/>
    <property type="match status" value="1"/>
</dbReference>
<organism evidence="2 3">
    <name type="scientific">Sphingomonas faeni</name>
    <dbReference type="NCBI Taxonomy" id="185950"/>
    <lineage>
        <taxon>Bacteria</taxon>
        <taxon>Pseudomonadati</taxon>
        <taxon>Pseudomonadota</taxon>
        <taxon>Alphaproteobacteria</taxon>
        <taxon>Sphingomonadales</taxon>
        <taxon>Sphingomonadaceae</taxon>
        <taxon>Sphingomonas</taxon>
    </lineage>
</organism>
<sequence>MVDEWGKDGDYGPGYGEHAAAEAVAWHLRLPTADGGAWTAFADWIEANPQNAIAYDALAVADAELTDALSPPDWSRAIPLVAANDDRPTPRRRWVLGTVGGLAAAGIVGVMLPLENPSKTAARIIETPAGVRRSVTLADGSRIDLNGGTRLAVDDSSARLVTLERGEAIFRITHDAAHPFVVQSGTMRLQDVGTVFNVARVGAHLGVQVAEGAVMFQPEQDRIMLTAGAALSHVDGGAPRMSGIAIDDVGSWRKGRLVFQQTPVRLVAAALERSTGTVVRVAPGLAETRFTGSIGITGGADSLIPRVAALIGARAEHVNGRWRLVGGHAGP</sequence>
<dbReference type="InterPro" id="IPR012373">
    <property type="entry name" value="Ferrdict_sens_TM"/>
</dbReference>
<dbReference type="PANTHER" id="PTHR30273:SF2">
    <property type="entry name" value="PROTEIN FECR"/>
    <property type="match status" value="1"/>
</dbReference>
<name>A0A2T5U9K4_9SPHN</name>
<dbReference type="RefSeq" id="WP_167397670.1">
    <property type="nucleotide sequence ID" value="NZ_QAYE01000002.1"/>
</dbReference>
<dbReference type="GO" id="GO:0016989">
    <property type="term" value="F:sigma factor antagonist activity"/>
    <property type="evidence" value="ECO:0007669"/>
    <property type="project" value="TreeGrafter"/>
</dbReference>
<gene>
    <name evidence="2" type="ORF">C8J25_102227</name>
</gene>
<dbReference type="PIRSF" id="PIRSF018266">
    <property type="entry name" value="FecR"/>
    <property type="match status" value="1"/>
</dbReference>
<dbReference type="EMBL" id="QAYE01000002">
    <property type="protein sequence ID" value="PTW48138.1"/>
    <property type="molecule type" value="Genomic_DNA"/>
</dbReference>
<reference evidence="2 3" key="1">
    <citation type="submission" date="2018-04" db="EMBL/GenBank/DDBJ databases">
        <title>Genomic Encyclopedia of Type Strains, Phase III (KMG-III): the genomes of soil and plant-associated and newly described type strains.</title>
        <authorList>
            <person name="Whitman W."/>
        </authorList>
    </citation>
    <scope>NUCLEOTIDE SEQUENCE [LARGE SCALE GENOMIC DNA]</scope>
    <source>
        <strain evidence="2 3">MA-olki</strain>
    </source>
</reference>
<evidence type="ECO:0000313" key="2">
    <source>
        <dbReference type="EMBL" id="PTW48138.1"/>
    </source>
</evidence>
<dbReference type="GeneID" id="91005261"/>